<dbReference type="PANTHER" id="PTHR11070">
    <property type="entry name" value="UVRD / RECB / PCRA DNA HELICASE FAMILY MEMBER"/>
    <property type="match status" value="1"/>
</dbReference>
<dbReference type="STRING" id="112413.SAMN05421854_109115"/>
<dbReference type="GO" id="GO:0005524">
    <property type="term" value="F:ATP binding"/>
    <property type="evidence" value="ECO:0007669"/>
    <property type="project" value="UniProtKB-UniRule"/>
</dbReference>
<evidence type="ECO:0000259" key="6">
    <source>
        <dbReference type="PROSITE" id="PS51198"/>
    </source>
</evidence>
<keyword evidence="1 5" id="KW-0547">Nucleotide-binding</keyword>
<dbReference type="GO" id="GO:0003677">
    <property type="term" value="F:DNA binding"/>
    <property type="evidence" value="ECO:0007669"/>
    <property type="project" value="InterPro"/>
</dbReference>
<keyword evidence="3 5" id="KW-0347">Helicase</keyword>
<feature type="binding site" evidence="5">
    <location>
        <begin position="29"/>
        <end position="36"/>
    </location>
    <ligand>
        <name>ATP</name>
        <dbReference type="ChEBI" id="CHEBI:30616"/>
    </ligand>
</feature>
<dbReference type="SUPFAM" id="SSF52540">
    <property type="entry name" value="P-loop containing nucleoside triphosphate hydrolases"/>
    <property type="match status" value="1"/>
</dbReference>
<protein>
    <submittedName>
        <fullName evidence="7">UvrD-like helicase C-terminal domain-containing protein</fullName>
    </submittedName>
</protein>
<dbReference type="InterPro" id="IPR027785">
    <property type="entry name" value="UvrD-like_helicase_C"/>
</dbReference>
<dbReference type="OrthoDB" id="3196525at2"/>
<name>A0A1I5W8Z3_9PSEU</name>
<evidence type="ECO:0000256" key="1">
    <source>
        <dbReference type="ARBA" id="ARBA00022741"/>
    </source>
</evidence>
<dbReference type="InterPro" id="IPR000212">
    <property type="entry name" value="DNA_helicase_UvrD/REP"/>
</dbReference>
<dbReference type="InterPro" id="IPR014016">
    <property type="entry name" value="UvrD-like_ATP-bd"/>
</dbReference>
<dbReference type="RefSeq" id="WP_093575404.1">
    <property type="nucleotide sequence ID" value="NZ_FOWC01000009.1"/>
</dbReference>
<feature type="domain" description="UvrD-like helicase ATP-binding" evidence="6">
    <location>
        <begin position="8"/>
        <end position="376"/>
    </location>
</feature>
<dbReference type="GO" id="GO:0043138">
    <property type="term" value="F:3'-5' DNA helicase activity"/>
    <property type="evidence" value="ECO:0007669"/>
    <property type="project" value="UniProtKB-EC"/>
</dbReference>
<proteinExistence type="predicted"/>
<dbReference type="EMBL" id="FOWC01000009">
    <property type="protein sequence ID" value="SFQ16195.1"/>
    <property type="molecule type" value="Genomic_DNA"/>
</dbReference>
<keyword evidence="4 5" id="KW-0067">ATP-binding</keyword>
<dbReference type="Pfam" id="PF13538">
    <property type="entry name" value="UvrD_C_2"/>
    <property type="match status" value="1"/>
</dbReference>
<dbReference type="Proteomes" id="UP000199137">
    <property type="component" value="Unassembled WGS sequence"/>
</dbReference>
<gene>
    <name evidence="7" type="ORF">SAMN05421854_109115</name>
</gene>
<evidence type="ECO:0000256" key="3">
    <source>
        <dbReference type="ARBA" id="ARBA00022806"/>
    </source>
</evidence>
<evidence type="ECO:0000313" key="7">
    <source>
        <dbReference type="EMBL" id="SFQ16195.1"/>
    </source>
</evidence>
<dbReference type="InterPro" id="IPR027417">
    <property type="entry name" value="P-loop_NTPase"/>
</dbReference>
<dbReference type="PROSITE" id="PS51198">
    <property type="entry name" value="UVRD_HELICASE_ATP_BIND"/>
    <property type="match status" value="1"/>
</dbReference>
<dbReference type="Pfam" id="PF00580">
    <property type="entry name" value="UvrD-helicase"/>
    <property type="match status" value="2"/>
</dbReference>
<organism evidence="7 8">
    <name type="scientific">Amycolatopsis rubida</name>
    <dbReference type="NCBI Taxonomy" id="112413"/>
    <lineage>
        <taxon>Bacteria</taxon>
        <taxon>Bacillati</taxon>
        <taxon>Actinomycetota</taxon>
        <taxon>Actinomycetes</taxon>
        <taxon>Pseudonocardiales</taxon>
        <taxon>Pseudonocardiaceae</taxon>
        <taxon>Amycolatopsis</taxon>
    </lineage>
</organism>
<reference evidence="7 8" key="1">
    <citation type="submission" date="2016-10" db="EMBL/GenBank/DDBJ databases">
        <authorList>
            <person name="de Groot N.N."/>
        </authorList>
    </citation>
    <scope>NUCLEOTIDE SEQUENCE [LARGE SCALE GENOMIC DNA]</scope>
    <source>
        <strain evidence="7 8">DSM 44637</strain>
    </source>
</reference>
<evidence type="ECO:0000313" key="8">
    <source>
        <dbReference type="Proteomes" id="UP000199137"/>
    </source>
</evidence>
<accession>A0A1I5W8Z3</accession>
<sequence>MTTEESISLTASQQAVVDLPWHTKVLVNAAAGTGKTTTLVRRIEHLVQEEELQVADILVLSFSRAAVRELSERLVQAGTVARRVRAQTFDSWATSVLYQEDPQRTDLSSVSYDQRIKMAAEVVERGVVEESERGEPQHVVVDEIQDLVGVRRDLVEAVLDRFRHSGFTVVGDVAQSIYSFQVSDPVARAGETGRFFDWLRASFPDELVEHTLDVNFRARTPEARAALGLGPRLQRMRTDADAVDLLRELSSLLSGVPSFGSLEDRFVQDSLREAEGTTAILCQDNAQVLALSAELDKHSISHQVKRGAHDRAAPPWLAALLEVVFDGKITEREFRDATERFEKTVSQPPAFAWRSLRRVAHAPGNRLDLFALRRAIVEERLPDDLTALVAHRLTVSTVHRVKGMEFDRVLFVEGSRVLRDVDDVQAAARLQYVAMTRPRLDLYRLDTPKTWMYRKANLLPSRAERWYLSYQKAQCNGIEVLDFDAVPARSSDSIEVEPAAIQKYLREQVSCGDLMEFRKLHDLPMAVDETPEYGLFHDGVRVGEASQQFRRDLRRLIGGRERDVWPISIEGMRVDAMHTTARRAGANAQPRLAEGDIWLMPRLGGIGRIIWCARVETREGTIQQ</sequence>
<dbReference type="Gene3D" id="3.40.50.300">
    <property type="entry name" value="P-loop containing nucleotide triphosphate hydrolases"/>
    <property type="match status" value="2"/>
</dbReference>
<dbReference type="GO" id="GO:0016887">
    <property type="term" value="F:ATP hydrolysis activity"/>
    <property type="evidence" value="ECO:0007669"/>
    <property type="project" value="RHEA"/>
</dbReference>
<dbReference type="AlphaFoldDB" id="A0A1I5W8Z3"/>
<evidence type="ECO:0000256" key="2">
    <source>
        <dbReference type="ARBA" id="ARBA00022801"/>
    </source>
</evidence>
<keyword evidence="2 5" id="KW-0378">Hydrolase</keyword>
<evidence type="ECO:0000256" key="5">
    <source>
        <dbReference type="PROSITE-ProRule" id="PRU00560"/>
    </source>
</evidence>
<evidence type="ECO:0000256" key="4">
    <source>
        <dbReference type="ARBA" id="ARBA00022840"/>
    </source>
</evidence>